<keyword evidence="3 6" id="KW-0812">Transmembrane</keyword>
<keyword evidence="6" id="KW-0813">Transport</keyword>
<evidence type="ECO:0000256" key="5">
    <source>
        <dbReference type="ARBA" id="ARBA00023136"/>
    </source>
</evidence>
<evidence type="ECO:0000256" key="2">
    <source>
        <dbReference type="ARBA" id="ARBA00022475"/>
    </source>
</evidence>
<dbReference type="InterPro" id="IPR027022">
    <property type="entry name" value="ABC_permease_BceB-typ"/>
</dbReference>
<keyword evidence="4 6" id="KW-1133">Transmembrane helix</keyword>
<comment type="subcellular location">
    <subcellularLocation>
        <location evidence="1 6">Cell membrane</location>
        <topology evidence="1 6">Multi-pass membrane protein</topology>
    </subcellularLocation>
</comment>
<accession>A0A174ZK15</accession>
<evidence type="ECO:0000259" key="7">
    <source>
        <dbReference type="Pfam" id="PF02687"/>
    </source>
</evidence>
<evidence type="ECO:0000313" key="9">
    <source>
        <dbReference type="Proteomes" id="UP000095662"/>
    </source>
</evidence>
<dbReference type="OrthoDB" id="9781780at2"/>
<dbReference type="Pfam" id="PF02687">
    <property type="entry name" value="FtsX"/>
    <property type="match status" value="2"/>
</dbReference>
<dbReference type="InterPro" id="IPR052536">
    <property type="entry name" value="ABC-4_Integral_Memb_Prot"/>
</dbReference>
<keyword evidence="2 6" id="KW-1003">Cell membrane</keyword>
<dbReference type="InterPro" id="IPR003838">
    <property type="entry name" value="ABC3_permease_C"/>
</dbReference>
<dbReference type="STRING" id="39492.ERS852540_01559"/>
<evidence type="ECO:0000256" key="3">
    <source>
        <dbReference type="ARBA" id="ARBA00022692"/>
    </source>
</evidence>
<evidence type="ECO:0000256" key="6">
    <source>
        <dbReference type="PIRNR" id="PIRNR018968"/>
    </source>
</evidence>
<feature type="transmembrane region" description="Helical" evidence="6">
    <location>
        <begin position="21"/>
        <end position="42"/>
    </location>
</feature>
<feature type="domain" description="ABC3 transporter permease C-terminal" evidence="7">
    <location>
        <begin position="549"/>
        <end position="652"/>
    </location>
</feature>
<evidence type="ECO:0000313" key="8">
    <source>
        <dbReference type="EMBL" id="CUQ87695.1"/>
    </source>
</evidence>
<sequence>MKTLFYPKLAVNGMKKNKRLYLPYILTLVAMVMMMYITAYLARSENIANTNRGVYAQWCLWLGIIVIGIFSLIFLFYSYFVLIKNRGKEFGLYNILGMNKRNIARILLCESLFTLIISLLCGLAAGILLSRLAELCMFRLLGIEPVGNLSVDAGAIAITAAVFTAITIILLLSAFVRIGRLSAINLLQSEKQGEKPPRANFVFALVGLILLAIAYYIAVTTQAGIEIVGNFFLAVLLVIIGTYMLFVSGSVALCRLLMKNKRYYYKANHFVSVSGMTYRMKRNGAGLASVCILSTMVLVMLSSTISLFSGIQTSTFIRSRDISVTLTYDSFEDKTIRNISDLCNTALDTAKSNDYSPLNTLSYDYLEVGGYFSDNTVHLAPATDSADVSQSEIKDFFFITLEDYNKTSGRNETLSEGEILTASSDSTDGEIILDGKKYKSRTVPMPKNISYGETVYSVFFVILPDNNTLYDIFLLNRQAYGENASWLKHYFGFDIDGSNADKQALCDSLTDILAKSSRNMENIFPFAESRTENLDVMIATYGGLLFLGIFLGLVFIFATVLIIYYKQVSEGYEDRERFATMRSVGMTEKEIKKSINSQVLTVFFAPLIFAGIHLAFAFPIILKVVKMFGFADSTLLLIANVICFAVFALFYIFAYKITSGIYLKIIGRK</sequence>
<dbReference type="PANTHER" id="PTHR46795">
    <property type="entry name" value="ABC TRANSPORTER PERMEASE-RELATED-RELATED"/>
    <property type="match status" value="1"/>
</dbReference>
<dbReference type="GO" id="GO:0005886">
    <property type="term" value="C:plasma membrane"/>
    <property type="evidence" value="ECO:0007669"/>
    <property type="project" value="UniProtKB-SubCell"/>
</dbReference>
<keyword evidence="5 6" id="KW-0472">Membrane</keyword>
<dbReference type="GO" id="GO:0055085">
    <property type="term" value="P:transmembrane transport"/>
    <property type="evidence" value="ECO:0007669"/>
    <property type="project" value="UniProtKB-UniRule"/>
</dbReference>
<feature type="transmembrane region" description="Helical" evidence="6">
    <location>
        <begin position="54"/>
        <end position="82"/>
    </location>
</feature>
<name>A0A174ZK15_9FIRM</name>
<feature type="transmembrane region" description="Helical" evidence="6">
    <location>
        <begin position="538"/>
        <end position="565"/>
    </location>
</feature>
<feature type="transmembrane region" description="Helical" evidence="6">
    <location>
        <begin position="231"/>
        <end position="258"/>
    </location>
</feature>
<feature type="transmembrane region" description="Helical" evidence="6">
    <location>
        <begin position="285"/>
        <end position="308"/>
    </location>
</feature>
<feature type="transmembrane region" description="Helical" evidence="6">
    <location>
        <begin position="199"/>
        <end position="219"/>
    </location>
</feature>
<feature type="domain" description="ABC3 transporter permease C-terminal" evidence="7">
    <location>
        <begin position="63"/>
        <end position="178"/>
    </location>
</feature>
<organism evidence="8 9">
    <name type="scientific">[Eubacterium] siraeum</name>
    <dbReference type="NCBI Taxonomy" id="39492"/>
    <lineage>
        <taxon>Bacteria</taxon>
        <taxon>Bacillati</taxon>
        <taxon>Bacillota</taxon>
        <taxon>Clostridia</taxon>
        <taxon>Eubacteriales</taxon>
        <taxon>Oscillospiraceae</taxon>
        <taxon>Oscillospiraceae incertae sedis</taxon>
    </lineage>
</organism>
<comment type="similarity">
    <text evidence="6">Belongs to the ABC-4 integral membrane protein family.</text>
</comment>
<dbReference type="PIRSF" id="PIRSF018968">
    <property type="entry name" value="ABC_permease_BceB"/>
    <property type="match status" value="1"/>
</dbReference>
<dbReference type="PANTHER" id="PTHR46795:SF3">
    <property type="entry name" value="ABC TRANSPORTER PERMEASE"/>
    <property type="match status" value="1"/>
</dbReference>
<feature type="transmembrane region" description="Helical" evidence="6">
    <location>
        <begin position="103"/>
        <end position="133"/>
    </location>
</feature>
<reference evidence="8 9" key="1">
    <citation type="submission" date="2015-09" db="EMBL/GenBank/DDBJ databases">
        <authorList>
            <consortium name="Pathogen Informatics"/>
        </authorList>
    </citation>
    <scope>NUCLEOTIDE SEQUENCE [LARGE SCALE GENOMIC DNA]</scope>
    <source>
        <strain evidence="8 9">2789STDY5834928</strain>
    </source>
</reference>
<feature type="transmembrane region" description="Helical" evidence="6">
    <location>
        <begin position="634"/>
        <end position="654"/>
    </location>
</feature>
<dbReference type="EMBL" id="CZBY01000012">
    <property type="protein sequence ID" value="CUQ87695.1"/>
    <property type="molecule type" value="Genomic_DNA"/>
</dbReference>
<gene>
    <name evidence="8" type="ORF">ERS852540_01559</name>
</gene>
<evidence type="ECO:0000256" key="1">
    <source>
        <dbReference type="ARBA" id="ARBA00004651"/>
    </source>
</evidence>
<dbReference type="Proteomes" id="UP000095662">
    <property type="component" value="Unassembled WGS sequence"/>
</dbReference>
<dbReference type="AlphaFoldDB" id="A0A174ZK15"/>
<feature type="transmembrane region" description="Helical" evidence="6">
    <location>
        <begin position="153"/>
        <end position="178"/>
    </location>
</feature>
<feature type="transmembrane region" description="Helical" evidence="6">
    <location>
        <begin position="599"/>
        <end position="622"/>
    </location>
</feature>
<evidence type="ECO:0000256" key="4">
    <source>
        <dbReference type="ARBA" id="ARBA00022989"/>
    </source>
</evidence>
<proteinExistence type="inferred from homology"/>
<protein>
    <submittedName>
        <fullName evidence="8">FtsX-like permease family</fullName>
    </submittedName>
</protein>